<dbReference type="eggNOG" id="ENOG502SB7F">
    <property type="taxonomic scope" value="Eukaryota"/>
</dbReference>
<evidence type="ECO:0000313" key="1">
    <source>
        <dbReference type="EMBL" id="EPE34138.1"/>
    </source>
</evidence>
<dbReference type="Proteomes" id="UP000016922">
    <property type="component" value="Unassembled WGS sequence"/>
</dbReference>
<accession>S3E707</accession>
<gene>
    <name evidence="1" type="ORF">GLAREA_07151</name>
</gene>
<dbReference type="STRING" id="1116229.S3E707"/>
<dbReference type="Pfam" id="PF12900">
    <property type="entry name" value="Pyridox_ox_2"/>
    <property type="match status" value="1"/>
</dbReference>
<dbReference type="PANTHER" id="PTHR34071">
    <property type="entry name" value="5-NITROIMIDAZOLE ANTIBIOTICS RESISTANCE PROTEIN, NIMA-FAMILY-RELATED PROTEIN-RELATED"/>
    <property type="match status" value="1"/>
</dbReference>
<dbReference type="Gene3D" id="2.30.110.10">
    <property type="entry name" value="Electron Transport, Fmn-binding Protein, Chain A"/>
    <property type="match status" value="1"/>
</dbReference>
<reference evidence="1 2" key="1">
    <citation type="journal article" date="2013" name="BMC Genomics">
        <title>Genomics-driven discovery of the pneumocandin biosynthetic gene cluster in the fungus Glarea lozoyensis.</title>
        <authorList>
            <person name="Chen L."/>
            <person name="Yue Q."/>
            <person name="Zhang X."/>
            <person name="Xiang M."/>
            <person name="Wang C."/>
            <person name="Li S."/>
            <person name="Che Y."/>
            <person name="Ortiz-Lopez F.J."/>
            <person name="Bills G.F."/>
            <person name="Liu X."/>
            <person name="An Z."/>
        </authorList>
    </citation>
    <scope>NUCLEOTIDE SEQUENCE [LARGE SCALE GENOMIC DNA]</scope>
    <source>
        <strain evidence="2">ATCC 20868 / MF5171</strain>
    </source>
</reference>
<dbReference type="KEGG" id="glz:GLAREA_07151"/>
<dbReference type="GeneID" id="19466204"/>
<dbReference type="EMBL" id="KE145357">
    <property type="protein sequence ID" value="EPE34138.1"/>
    <property type="molecule type" value="Genomic_DNA"/>
</dbReference>
<name>S3E707_GLAL2</name>
<dbReference type="RefSeq" id="XP_008079290.1">
    <property type="nucleotide sequence ID" value="XM_008081099.1"/>
</dbReference>
<dbReference type="PANTHER" id="PTHR34071:SF2">
    <property type="entry name" value="FLAVIN-NUCLEOTIDE-BINDING PROTEIN"/>
    <property type="match status" value="1"/>
</dbReference>
<keyword evidence="2" id="KW-1185">Reference proteome</keyword>
<dbReference type="OMA" id="EMTSTQI"/>
<dbReference type="InterPro" id="IPR012349">
    <property type="entry name" value="Split_barrel_FMN-bd"/>
</dbReference>
<dbReference type="SUPFAM" id="SSF50475">
    <property type="entry name" value="FMN-binding split barrel"/>
    <property type="match status" value="1"/>
</dbReference>
<dbReference type="AlphaFoldDB" id="S3E707"/>
<sequence>MGDAEYPKVPRSTINRYRPRGKYDYQTIHSIVNSVPVVHVSFATPDPEDPFPAALPMIGFLASFENQSASLDDALDLYLHGYVSSRLMKMGKEGQDEEGLPITVAATHFDGIVLALTPNSHSYNYRSAILHGYATPVTEVDEKLWAMEKITNSVVSDRWDNTRVPPNKTEMTSTQILRIRIVSASAKIRAGQPHDERKDMKDEEMRKRVWTGVVPTWTSYGEPQAGPDNLAGTVPEYVKSFVKKANENGQKRAHEAMVEPKK</sequence>
<dbReference type="OrthoDB" id="444432at2759"/>
<proteinExistence type="predicted"/>
<evidence type="ECO:0000313" key="2">
    <source>
        <dbReference type="Proteomes" id="UP000016922"/>
    </source>
</evidence>
<protein>
    <submittedName>
        <fullName evidence="1">FMN-binding split barrel</fullName>
    </submittedName>
</protein>
<dbReference type="HOGENOM" id="CLU_067890_0_0_1"/>
<dbReference type="InterPro" id="IPR024747">
    <property type="entry name" value="Pyridox_Oxase-rel"/>
</dbReference>
<organism evidence="1 2">
    <name type="scientific">Glarea lozoyensis (strain ATCC 20868 / MF5171)</name>
    <dbReference type="NCBI Taxonomy" id="1116229"/>
    <lineage>
        <taxon>Eukaryota</taxon>
        <taxon>Fungi</taxon>
        <taxon>Dikarya</taxon>
        <taxon>Ascomycota</taxon>
        <taxon>Pezizomycotina</taxon>
        <taxon>Leotiomycetes</taxon>
        <taxon>Helotiales</taxon>
        <taxon>Helotiaceae</taxon>
        <taxon>Glarea</taxon>
    </lineage>
</organism>